<dbReference type="OrthoDB" id="4179303at2759"/>
<dbReference type="EMBL" id="ML992506">
    <property type="protein sequence ID" value="KAF2223724.1"/>
    <property type="molecule type" value="Genomic_DNA"/>
</dbReference>
<dbReference type="AlphaFoldDB" id="A0A6A6GDC3"/>
<evidence type="ECO:0000313" key="2">
    <source>
        <dbReference type="EMBL" id="KAF2223724.1"/>
    </source>
</evidence>
<feature type="region of interest" description="Disordered" evidence="1">
    <location>
        <begin position="446"/>
        <end position="502"/>
    </location>
</feature>
<evidence type="ECO:0000256" key="1">
    <source>
        <dbReference type="SAM" id="MobiDB-lite"/>
    </source>
</evidence>
<organism evidence="2 3">
    <name type="scientific">Elsinoe ampelina</name>
    <dbReference type="NCBI Taxonomy" id="302913"/>
    <lineage>
        <taxon>Eukaryota</taxon>
        <taxon>Fungi</taxon>
        <taxon>Dikarya</taxon>
        <taxon>Ascomycota</taxon>
        <taxon>Pezizomycotina</taxon>
        <taxon>Dothideomycetes</taxon>
        <taxon>Dothideomycetidae</taxon>
        <taxon>Myriangiales</taxon>
        <taxon>Elsinoaceae</taxon>
        <taxon>Elsinoe</taxon>
    </lineage>
</organism>
<name>A0A6A6GDC3_9PEZI</name>
<gene>
    <name evidence="2" type="ORF">BDZ85DRAFT_281635</name>
</gene>
<sequence length="516" mass="60089">MPTLPKEVLLVILRYVSPASEVRHDERAFLSTDCLVDDRWSQPDSEPVRDLRSFRLSCKWHASVGAEELFRAFTVRFTIASLEHLAALAKRTDLAIHVRKLVYKVPFFYQAGRRGIAALEENNKIDPCRVRKWQDRFIEQHRIIGSGQDRGALIAATRAFRNLQQVYILQVLLQEDKDAFGLLQSQQDANEEYFDLSWGSACSRATDTLISALQAAESNFIHLSSYYFSTQAAYNLTQRGLGQLRYDPNTLTTLILTFYEMDDLDNRIRQLAPHLKQMLRSLECLENMHFGFYYPLDLPFYNVFPQYTWKNMLVFGVEGWRLTTNEINSFTRRHRRTLRGLRLRHVLLKNDNYWKDVLIHLRTTMLRLNWISLGRIMYASDFDHMESQMDGVEITEEMLAEEVLTYNSDEDDDEDVASWHDIDNTPALLNEQMTIWEANSDLDPNEIRLNPFEHDPDEHEHEFPPIPSPPSTMSSSSSSDQDMDSIDALRDEGDGPISGAKRKMWERWVLRRGMPH</sequence>
<keyword evidence="3" id="KW-1185">Reference proteome</keyword>
<protein>
    <submittedName>
        <fullName evidence="2">Uncharacterized protein</fullName>
    </submittedName>
</protein>
<proteinExistence type="predicted"/>
<reference evidence="3" key="1">
    <citation type="journal article" date="2020" name="Stud. Mycol.">
        <title>101 Dothideomycetes genomes: A test case for predicting lifestyles and emergence of pathogens.</title>
        <authorList>
            <person name="Haridas S."/>
            <person name="Albert R."/>
            <person name="Binder M."/>
            <person name="Bloem J."/>
            <person name="LaButti K."/>
            <person name="Salamov A."/>
            <person name="Andreopoulos B."/>
            <person name="Baker S."/>
            <person name="Barry K."/>
            <person name="Bills G."/>
            <person name="Bluhm B."/>
            <person name="Cannon C."/>
            <person name="Castanera R."/>
            <person name="Culley D."/>
            <person name="Daum C."/>
            <person name="Ezra D."/>
            <person name="Gonzalez J."/>
            <person name="Henrissat B."/>
            <person name="Kuo A."/>
            <person name="Liang C."/>
            <person name="Lipzen A."/>
            <person name="Lutzoni F."/>
            <person name="Magnuson J."/>
            <person name="Mondo S."/>
            <person name="Nolan M."/>
            <person name="Ohm R."/>
            <person name="Pangilinan J."/>
            <person name="Park H.-J."/>
            <person name="Ramirez L."/>
            <person name="Alfaro M."/>
            <person name="Sun H."/>
            <person name="Tritt A."/>
            <person name="Yoshinaga Y."/>
            <person name="Zwiers L.-H."/>
            <person name="Turgeon B."/>
            <person name="Goodwin S."/>
            <person name="Spatafora J."/>
            <person name="Crous P."/>
            <person name="Grigoriev I."/>
        </authorList>
    </citation>
    <scope>NUCLEOTIDE SEQUENCE [LARGE SCALE GENOMIC DNA]</scope>
    <source>
        <strain evidence="3">CECT 20119</strain>
    </source>
</reference>
<accession>A0A6A6GDC3</accession>
<evidence type="ECO:0000313" key="3">
    <source>
        <dbReference type="Proteomes" id="UP000799538"/>
    </source>
</evidence>
<feature type="compositionally biased region" description="Low complexity" evidence="1">
    <location>
        <begin position="471"/>
        <end position="480"/>
    </location>
</feature>
<dbReference type="Proteomes" id="UP000799538">
    <property type="component" value="Unassembled WGS sequence"/>
</dbReference>
<feature type="compositionally biased region" description="Basic and acidic residues" evidence="1">
    <location>
        <begin position="451"/>
        <end position="463"/>
    </location>
</feature>